<feature type="non-terminal residue" evidence="2">
    <location>
        <position position="113"/>
    </location>
</feature>
<proteinExistence type="predicted"/>
<reference evidence="2" key="1">
    <citation type="submission" date="2022-03" db="EMBL/GenBank/DDBJ databases">
        <title>Draft genome sequence of Aduncisulcus paluster, a free-living microaerophilic Fornicata.</title>
        <authorList>
            <person name="Yuyama I."/>
            <person name="Kume K."/>
            <person name="Tamura T."/>
            <person name="Inagaki Y."/>
            <person name="Hashimoto T."/>
        </authorList>
    </citation>
    <scope>NUCLEOTIDE SEQUENCE</scope>
    <source>
        <strain evidence="2">NY0171</strain>
    </source>
</reference>
<organism evidence="2 3">
    <name type="scientific">Aduncisulcus paluster</name>
    <dbReference type="NCBI Taxonomy" id="2918883"/>
    <lineage>
        <taxon>Eukaryota</taxon>
        <taxon>Metamonada</taxon>
        <taxon>Carpediemonas-like organisms</taxon>
        <taxon>Aduncisulcus</taxon>
    </lineage>
</organism>
<sequence>CGKLCQHSQGLLVATGSTEQVREFLDLSVLEQSDGLGARTTGVLLLIGAIPIVSIPVLAVLERIGGQVELLCAPMLEGTKFRQVSQHVRVGGSLGDLPVVRGVPAQGRDRPRS</sequence>
<keyword evidence="1" id="KW-1133">Transmembrane helix</keyword>
<dbReference type="EMBL" id="BQXS01008719">
    <property type="protein sequence ID" value="GKT30294.1"/>
    <property type="molecule type" value="Genomic_DNA"/>
</dbReference>
<gene>
    <name evidence="2" type="ORF">ADUPG1_005463</name>
</gene>
<evidence type="ECO:0000313" key="2">
    <source>
        <dbReference type="EMBL" id="GKT30294.1"/>
    </source>
</evidence>
<evidence type="ECO:0000256" key="1">
    <source>
        <dbReference type="SAM" id="Phobius"/>
    </source>
</evidence>
<feature type="transmembrane region" description="Helical" evidence="1">
    <location>
        <begin position="43"/>
        <end position="61"/>
    </location>
</feature>
<dbReference type="Proteomes" id="UP001057375">
    <property type="component" value="Unassembled WGS sequence"/>
</dbReference>
<name>A0ABQ5KFW8_9EUKA</name>
<keyword evidence="3" id="KW-1185">Reference proteome</keyword>
<feature type="non-terminal residue" evidence="2">
    <location>
        <position position="1"/>
    </location>
</feature>
<accession>A0ABQ5KFW8</accession>
<evidence type="ECO:0000313" key="3">
    <source>
        <dbReference type="Proteomes" id="UP001057375"/>
    </source>
</evidence>
<comment type="caution">
    <text evidence="2">The sequence shown here is derived from an EMBL/GenBank/DDBJ whole genome shotgun (WGS) entry which is preliminary data.</text>
</comment>
<keyword evidence="1" id="KW-0812">Transmembrane</keyword>
<keyword evidence="1" id="KW-0472">Membrane</keyword>
<protein>
    <submittedName>
        <fullName evidence="2">Uncharacterized protein</fullName>
    </submittedName>
</protein>